<evidence type="ECO:0000256" key="3">
    <source>
        <dbReference type="ARBA" id="ARBA00003976"/>
    </source>
</evidence>
<dbReference type="PROSITE" id="PS51873">
    <property type="entry name" value="TRIAD"/>
    <property type="match status" value="1"/>
</dbReference>
<dbReference type="GO" id="GO:0016567">
    <property type="term" value="P:protein ubiquitination"/>
    <property type="evidence" value="ECO:0007669"/>
    <property type="project" value="UniProtKB-UniPathway"/>
</dbReference>
<keyword evidence="8" id="KW-0479">Metal-binding</keyword>
<dbReference type="GO" id="GO:0008270">
    <property type="term" value="F:zinc ion binding"/>
    <property type="evidence" value="ECO:0007669"/>
    <property type="project" value="UniProtKB-KW"/>
</dbReference>
<dbReference type="CDD" id="cd20346">
    <property type="entry name" value="BRcat_RBR_ANKIB1"/>
    <property type="match status" value="1"/>
</dbReference>
<dbReference type="Pfam" id="PF21235">
    <property type="entry name" value="UBA_ARI1"/>
    <property type="match status" value="1"/>
</dbReference>
<evidence type="ECO:0000256" key="1">
    <source>
        <dbReference type="ARBA" id="ARBA00001798"/>
    </source>
</evidence>
<feature type="domain" description="RING-type" evidence="15">
    <location>
        <begin position="105"/>
        <end position="339"/>
    </location>
</feature>
<dbReference type="Pfam" id="PF01485">
    <property type="entry name" value="IBR"/>
    <property type="match status" value="1"/>
</dbReference>
<evidence type="ECO:0000256" key="5">
    <source>
        <dbReference type="ARBA" id="ARBA00005884"/>
    </source>
</evidence>
<dbReference type="PhylomeDB" id="A0A068TWR8"/>
<dbReference type="Gene3D" id="1.20.120.1750">
    <property type="match status" value="1"/>
</dbReference>
<evidence type="ECO:0000313" key="16">
    <source>
        <dbReference type="EMBL" id="CDO99798.1"/>
    </source>
</evidence>
<evidence type="ECO:0000313" key="17">
    <source>
        <dbReference type="Proteomes" id="UP000295252"/>
    </source>
</evidence>
<dbReference type="InterPro" id="IPR048962">
    <property type="entry name" value="ARIH1-like_UBL"/>
</dbReference>
<dbReference type="InterPro" id="IPR001841">
    <property type="entry name" value="Znf_RING"/>
</dbReference>
<proteinExistence type="inferred from homology"/>
<comment type="cofactor">
    <cofactor evidence="2">
        <name>Zn(2+)</name>
        <dbReference type="ChEBI" id="CHEBI:29105"/>
    </cofactor>
</comment>
<evidence type="ECO:0000256" key="2">
    <source>
        <dbReference type="ARBA" id="ARBA00001947"/>
    </source>
</evidence>
<dbReference type="SMART" id="SM00647">
    <property type="entry name" value="IBR"/>
    <property type="match status" value="1"/>
</dbReference>
<feature type="domain" description="RING-type" evidence="14">
    <location>
        <begin position="109"/>
        <end position="164"/>
    </location>
</feature>
<dbReference type="FunFam" id="3.30.40.10:FF:000019">
    <property type="entry name" value="RBR-type E3 ubiquitin transferase"/>
    <property type="match status" value="1"/>
</dbReference>
<evidence type="ECO:0000256" key="4">
    <source>
        <dbReference type="ARBA" id="ARBA00004906"/>
    </source>
</evidence>
<keyword evidence="11" id="KW-0833">Ubl conjugation pathway</keyword>
<protein>
    <recommendedName>
        <fullName evidence="6">RBR-type E3 ubiquitin transferase</fullName>
        <ecNumber evidence="6">2.3.2.31</ecNumber>
    </recommendedName>
</protein>
<evidence type="ECO:0000256" key="9">
    <source>
        <dbReference type="ARBA" id="ARBA00022737"/>
    </source>
</evidence>
<sequence length="502" mass="57351">MAECEDDYYDSYYSERLDHDDANKKKNKFITLTEEDVGSRMDDDILQVSSLLLVSREAATILLCRYNWDVTDVVQEWFENQEVVRSASGLFREKPGPMDVEDGDEEFVCRICWKEHPIALVVVASAACGHVFCKNCWKEFISKSINEGYVKDGGCLMLRCPQDSCGAAVGGNIIRSLASDGDKNKYDKFLARSYVESRANLKLCPTPGCNCAVELDNRGPDRLSKNFDVSCNCMYGFCWNCLGEAHSPVDCETVALWAVKNSSDLETENWLLANTKPCPKCQRRIENVGDIDNGDWYMTFAPPCGCDLRNGEETLACNTYEKAKNEGVYDEVEKTRRRAKASWDYFERWYNNHLSLERAFLDLHLMKNQNLEMLGKIHDLEATQCWFIVDAWVQIVECTRVLKWASVYGYYLQQYEHKKKELFDYLLSEAEGVYEILHQCANKGLSKCLEAESECSLDTFLDFRTKLPALTRVTRKYFADLVTALENGIADVASSSHTIKQK</sequence>
<dbReference type="EMBL" id="HG739088">
    <property type="protein sequence ID" value="CDO99798.1"/>
    <property type="molecule type" value="Genomic_DNA"/>
</dbReference>
<evidence type="ECO:0000256" key="7">
    <source>
        <dbReference type="ARBA" id="ARBA00022679"/>
    </source>
</evidence>
<dbReference type="InterPro" id="IPR031127">
    <property type="entry name" value="E3_UB_ligase_RBR"/>
</dbReference>
<comment type="function">
    <text evidence="3">Might act as an E3 ubiquitin-protein ligase, or as part of E3 complex, which accepts ubiquitin from specific E2 ubiquitin-conjugating enzymes and then transfers it to substrates.</text>
</comment>
<keyword evidence="9" id="KW-0677">Repeat</keyword>
<dbReference type="Gramene" id="CDO99798">
    <property type="protein sequence ID" value="CDO99798"/>
    <property type="gene ID" value="GSCOC_T00029490001"/>
</dbReference>
<comment type="catalytic activity">
    <reaction evidence="1">
        <text>[E2 ubiquitin-conjugating enzyme]-S-ubiquitinyl-L-cysteine + [acceptor protein]-L-lysine = [E2 ubiquitin-conjugating enzyme]-L-cysteine + [acceptor protein]-N(6)-ubiquitinyl-L-lysine.</text>
        <dbReference type="EC" id="2.3.2.31"/>
    </reaction>
</comment>
<keyword evidence="10 13" id="KW-0863">Zinc-finger</keyword>
<comment type="similarity">
    <text evidence="5">Belongs to the RBR family. Ariadne subfamily.</text>
</comment>
<dbReference type="InterPro" id="IPR044066">
    <property type="entry name" value="TRIAD_supradom"/>
</dbReference>
<dbReference type="InterPro" id="IPR002867">
    <property type="entry name" value="IBR_dom"/>
</dbReference>
<reference evidence="17" key="1">
    <citation type="journal article" date="2014" name="Science">
        <title>The coffee genome provides insight into the convergent evolution of caffeine biosynthesis.</title>
        <authorList>
            <person name="Denoeud F."/>
            <person name="Carretero-Paulet L."/>
            <person name="Dereeper A."/>
            <person name="Droc G."/>
            <person name="Guyot R."/>
            <person name="Pietrella M."/>
            <person name="Zheng C."/>
            <person name="Alberti A."/>
            <person name="Anthony F."/>
            <person name="Aprea G."/>
            <person name="Aury J.M."/>
            <person name="Bento P."/>
            <person name="Bernard M."/>
            <person name="Bocs S."/>
            <person name="Campa C."/>
            <person name="Cenci A."/>
            <person name="Combes M.C."/>
            <person name="Crouzillat D."/>
            <person name="Da Silva C."/>
            <person name="Daddiego L."/>
            <person name="De Bellis F."/>
            <person name="Dussert S."/>
            <person name="Garsmeur O."/>
            <person name="Gayraud T."/>
            <person name="Guignon V."/>
            <person name="Jahn K."/>
            <person name="Jamilloux V."/>
            <person name="Joet T."/>
            <person name="Labadie K."/>
            <person name="Lan T."/>
            <person name="Leclercq J."/>
            <person name="Lepelley M."/>
            <person name="Leroy T."/>
            <person name="Li L.T."/>
            <person name="Librado P."/>
            <person name="Lopez L."/>
            <person name="Munoz A."/>
            <person name="Noel B."/>
            <person name="Pallavicini A."/>
            <person name="Perrotta G."/>
            <person name="Poncet V."/>
            <person name="Pot D."/>
            <person name="Priyono X."/>
            <person name="Rigoreau M."/>
            <person name="Rouard M."/>
            <person name="Rozas J."/>
            <person name="Tranchant-Dubreuil C."/>
            <person name="VanBuren R."/>
            <person name="Zhang Q."/>
            <person name="Andrade A.C."/>
            <person name="Argout X."/>
            <person name="Bertrand B."/>
            <person name="de Kochko A."/>
            <person name="Graziosi G."/>
            <person name="Henry R.J."/>
            <person name="Jayarama X."/>
            <person name="Ming R."/>
            <person name="Nagai C."/>
            <person name="Rounsley S."/>
            <person name="Sankoff D."/>
            <person name="Giuliano G."/>
            <person name="Albert V.A."/>
            <person name="Wincker P."/>
            <person name="Lashermes P."/>
        </authorList>
    </citation>
    <scope>NUCLEOTIDE SEQUENCE [LARGE SCALE GENOMIC DNA]</scope>
    <source>
        <strain evidence="17">cv. DH200-94</strain>
    </source>
</reference>
<dbReference type="PANTHER" id="PTHR11685">
    <property type="entry name" value="RBR FAMILY RING FINGER AND IBR DOMAIN-CONTAINING"/>
    <property type="match status" value="1"/>
</dbReference>
<evidence type="ECO:0000256" key="11">
    <source>
        <dbReference type="ARBA" id="ARBA00022786"/>
    </source>
</evidence>
<dbReference type="SUPFAM" id="SSF57850">
    <property type="entry name" value="RING/U-box"/>
    <property type="match status" value="2"/>
</dbReference>
<dbReference type="PROSITE" id="PS50089">
    <property type="entry name" value="ZF_RING_2"/>
    <property type="match status" value="1"/>
</dbReference>
<dbReference type="InterPro" id="IPR013083">
    <property type="entry name" value="Znf_RING/FYVE/PHD"/>
</dbReference>
<accession>A0A068TWR8</accession>
<evidence type="ECO:0000256" key="6">
    <source>
        <dbReference type="ARBA" id="ARBA00012251"/>
    </source>
</evidence>
<keyword evidence="17" id="KW-1185">Reference proteome</keyword>
<comment type="pathway">
    <text evidence="4">Protein modification; protein ubiquitination.</text>
</comment>
<dbReference type="Proteomes" id="UP000295252">
    <property type="component" value="Chromosome IV"/>
</dbReference>
<dbReference type="STRING" id="49390.A0A068TWR8"/>
<keyword evidence="7" id="KW-0808">Transferase</keyword>
<organism evidence="16 17">
    <name type="scientific">Coffea canephora</name>
    <name type="common">Robusta coffee</name>
    <dbReference type="NCBI Taxonomy" id="49390"/>
    <lineage>
        <taxon>Eukaryota</taxon>
        <taxon>Viridiplantae</taxon>
        <taxon>Streptophyta</taxon>
        <taxon>Embryophyta</taxon>
        <taxon>Tracheophyta</taxon>
        <taxon>Spermatophyta</taxon>
        <taxon>Magnoliopsida</taxon>
        <taxon>eudicotyledons</taxon>
        <taxon>Gunneridae</taxon>
        <taxon>Pentapetalae</taxon>
        <taxon>asterids</taxon>
        <taxon>lamiids</taxon>
        <taxon>Gentianales</taxon>
        <taxon>Rubiaceae</taxon>
        <taxon>Ixoroideae</taxon>
        <taxon>Gardenieae complex</taxon>
        <taxon>Bertiereae - Coffeeae clade</taxon>
        <taxon>Coffeeae</taxon>
        <taxon>Coffea</taxon>
    </lineage>
</organism>
<dbReference type="AlphaFoldDB" id="A0A068TWR8"/>
<dbReference type="EC" id="2.3.2.31" evidence="6"/>
<evidence type="ECO:0000256" key="13">
    <source>
        <dbReference type="PROSITE-ProRule" id="PRU00175"/>
    </source>
</evidence>
<dbReference type="UniPathway" id="UPA00143"/>
<name>A0A068TWR8_COFCA</name>
<evidence type="ECO:0000256" key="10">
    <source>
        <dbReference type="ARBA" id="ARBA00022771"/>
    </source>
</evidence>
<dbReference type="Gene3D" id="3.30.40.10">
    <property type="entry name" value="Zinc/RING finger domain, C3HC4 (zinc finger)"/>
    <property type="match status" value="1"/>
</dbReference>
<evidence type="ECO:0000259" key="15">
    <source>
        <dbReference type="PROSITE" id="PS51873"/>
    </source>
</evidence>
<gene>
    <name evidence="16" type="ORF">GSCOC_T00029490001</name>
</gene>
<evidence type="ECO:0000256" key="8">
    <source>
        <dbReference type="ARBA" id="ARBA00022723"/>
    </source>
</evidence>
<dbReference type="GO" id="GO:0061630">
    <property type="term" value="F:ubiquitin protein ligase activity"/>
    <property type="evidence" value="ECO:0007669"/>
    <property type="project" value="UniProtKB-EC"/>
</dbReference>
<evidence type="ECO:0000259" key="14">
    <source>
        <dbReference type="PROSITE" id="PS50089"/>
    </source>
</evidence>
<dbReference type="InParanoid" id="A0A068TWR8"/>
<evidence type="ECO:0000256" key="12">
    <source>
        <dbReference type="ARBA" id="ARBA00022833"/>
    </source>
</evidence>
<keyword evidence="12" id="KW-0862">Zinc</keyword>
<dbReference type="SMART" id="SM00184">
    <property type="entry name" value="RING"/>
    <property type="match status" value="2"/>
</dbReference>